<accession>A0A6B1FYZ0</accession>
<evidence type="ECO:0000313" key="1">
    <source>
        <dbReference type="EMBL" id="MYH60225.1"/>
    </source>
</evidence>
<dbReference type="AlphaFoldDB" id="A0A6B1FYZ0"/>
<name>A0A6B1FYZ0_9CHLR</name>
<organism evidence="1">
    <name type="scientific">Caldilineaceae bacterium SB0675_bin_29</name>
    <dbReference type="NCBI Taxonomy" id="2605266"/>
    <lineage>
        <taxon>Bacteria</taxon>
        <taxon>Bacillati</taxon>
        <taxon>Chloroflexota</taxon>
        <taxon>Caldilineae</taxon>
        <taxon>Caldilineales</taxon>
        <taxon>Caldilineaceae</taxon>
    </lineage>
</organism>
<dbReference type="EMBL" id="VYDA01000004">
    <property type="protein sequence ID" value="MYH60225.1"/>
    <property type="molecule type" value="Genomic_DNA"/>
</dbReference>
<sequence length="188" mass="20565">MSDGPHRSLNMPSGWRQFAERADNKAYAPEEVRDALPKALEQDWHAEVPDSVINKVGGILDNQNSLFGDQRAEQLEALRGETAGYPLGNAFLDHAIQAAYRGLSGPEALREAVSNALSDRAARGARQVEEHYYRKSVQGRAAYVRERIEAGVTQSDMASIAGRLVGTDASKRPLRPAKQIGLDDGVRL</sequence>
<comment type="caution">
    <text evidence="1">The sequence shown here is derived from an EMBL/GenBank/DDBJ whole genome shotgun (WGS) entry which is preliminary data.</text>
</comment>
<protein>
    <submittedName>
        <fullName evidence="1">Uncharacterized protein</fullName>
    </submittedName>
</protein>
<reference evidence="1" key="1">
    <citation type="submission" date="2019-09" db="EMBL/GenBank/DDBJ databases">
        <title>Characterisation of the sponge microbiome using genome-centric metagenomics.</title>
        <authorList>
            <person name="Engelberts J.P."/>
            <person name="Robbins S.J."/>
            <person name="De Goeij J.M."/>
            <person name="Aranda M."/>
            <person name="Bell S.C."/>
            <person name="Webster N.S."/>
        </authorList>
    </citation>
    <scope>NUCLEOTIDE SEQUENCE</scope>
    <source>
        <strain evidence="1">SB0675_bin_29</strain>
    </source>
</reference>
<gene>
    <name evidence="1" type="ORF">F4148_00110</name>
</gene>
<proteinExistence type="predicted"/>